<dbReference type="GO" id="GO:0019432">
    <property type="term" value="P:triglyceride biosynthetic process"/>
    <property type="evidence" value="ECO:0007669"/>
    <property type="project" value="TreeGrafter"/>
</dbReference>
<evidence type="ECO:0000256" key="5">
    <source>
        <dbReference type="ARBA" id="ARBA00022824"/>
    </source>
</evidence>
<evidence type="ECO:0000313" key="9">
    <source>
        <dbReference type="Proteomes" id="UP000596660"/>
    </source>
</evidence>
<dbReference type="GO" id="GO:0005789">
    <property type="term" value="C:endoplasmic reticulum membrane"/>
    <property type="evidence" value="ECO:0007669"/>
    <property type="project" value="UniProtKB-SubCell"/>
</dbReference>
<dbReference type="InterPro" id="IPR014371">
    <property type="entry name" value="Oat_ACAT_DAG_ARE"/>
</dbReference>
<dbReference type="EnsemblPlants" id="AUR62029035-RA">
    <property type="protein sequence ID" value="AUR62029035-RA:cds"/>
    <property type="gene ID" value="AUR62029035"/>
</dbReference>
<keyword evidence="5" id="KW-0256">Endoplasmic reticulum</keyword>
<keyword evidence="6" id="KW-0012">Acyltransferase</keyword>
<evidence type="ECO:0000256" key="2">
    <source>
        <dbReference type="ARBA" id="ARBA00005189"/>
    </source>
</evidence>
<dbReference type="PANTHER" id="PTHR10408:SF7">
    <property type="entry name" value="DIACYLGLYCEROL O-ACYLTRANSFERASE 1"/>
    <property type="match status" value="1"/>
</dbReference>
<evidence type="ECO:0000256" key="6">
    <source>
        <dbReference type="ARBA" id="ARBA00023315"/>
    </source>
</evidence>
<protein>
    <recommendedName>
        <fullName evidence="3">diacylglycerol O-acyltransferase</fullName>
        <ecNumber evidence="3">2.3.1.20</ecNumber>
    </recommendedName>
</protein>
<evidence type="ECO:0000256" key="1">
    <source>
        <dbReference type="ARBA" id="ARBA00004477"/>
    </source>
</evidence>
<keyword evidence="7" id="KW-0812">Transmembrane</keyword>
<feature type="transmembrane region" description="Helical" evidence="7">
    <location>
        <begin position="136"/>
        <end position="156"/>
    </location>
</feature>
<evidence type="ECO:0000256" key="3">
    <source>
        <dbReference type="ARBA" id="ARBA00013244"/>
    </source>
</evidence>
<comment type="pathway">
    <text evidence="2">Lipid metabolism.</text>
</comment>
<keyword evidence="4" id="KW-0808">Transferase</keyword>
<sequence>MVGGELWWREVEIGCRGFGVAIGGDEGGCWVRELVEGGGVVGFVGESGGFGDGGYEKGEGRQSGCWGRGRQPARRVWASQHRGARGLGCLGGLPEREKEGGKRRGGVVRGGWDVWLAAGSYGGGGRMEERERKEGVAVLIAFLISAIFHELCIAVPCQMFKLWAFLGIMFQVNWAAKGSLGFTYKFSAEEVPEFHGRKHDLLVHLQHIWPTYVRSPILP</sequence>
<name>A0A803MGD3_CHEQI</name>
<keyword evidence="7" id="KW-0472">Membrane</keyword>
<dbReference type="AlphaFoldDB" id="A0A803MGD3"/>
<accession>A0A803MGD3</accession>
<dbReference type="Proteomes" id="UP000596660">
    <property type="component" value="Unplaced"/>
</dbReference>
<dbReference type="PANTHER" id="PTHR10408">
    <property type="entry name" value="STEROL O-ACYLTRANSFERASE"/>
    <property type="match status" value="1"/>
</dbReference>
<dbReference type="GO" id="GO:0004144">
    <property type="term" value="F:diacylglycerol O-acyltransferase activity"/>
    <property type="evidence" value="ECO:0007669"/>
    <property type="project" value="UniProtKB-EC"/>
</dbReference>
<evidence type="ECO:0000256" key="7">
    <source>
        <dbReference type="SAM" id="Phobius"/>
    </source>
</evidence>
<reference evidence="8" key="1">
    <citation type="journal article" date="2017" name="Nature">
        <title>The genome of Chenopodium quinoa.</title>
        <authorList>
            <person name="Jarvis D.E."/>
            <person name="Ho Y.S."/>
            <person name="Lightfoot D.J."/>
            <person name="Schmoeckel S.M."/>
            <person name="Li B."/>
            <person name="Borm T.J.A."/>
            <person name="Ohyanagi H."/>
            <person name="Mineta K."/>
            <person name="Michell C.T."/>
            <person name="Saber N."/>
            <person name="Kharbatia N.M."/>
            <person name="Rupper R.R."/>
            <person name="Sharp A.R."/>
            <person name="Dally N."/>
            <person name="Boughton B.A."/>
            <person name="Woo Y.H."/>
            <person name="Gao G."/>
            <person name="Schijlen E.G.W.M."/>
            <person name="Guo X."/>
            <person name="Momin A.A."/>
            <person name="Negrao S."/>
            <person name="Al-Babili S."/>
            <person name="Gehring C."/>
            <person name="Roessner U."/>
            <person name="Jung C."/>
            <person name="Murphy K."/>
            <person name="Arold S.T."/>
            <person name="Gojobori T."/>
            <person name="van der Linden C.G."/>
            <person name="van Loo E.N."/>
            <person name="Jellen E.N."/>
            <person name="Maughan P.J."/>
            <person name="Tester M."/>
        </authorList>
    </citation>
    <scope>NUCLEOTIDE SEQUENCE [LARGE SCALE GENOMIC DNA]</scope>
    <source>
        <strain evidence="8">cv. PI 614886</strain>
    </source>
</reference>
<reference evidence="8" key="2">
    <citation type="submission" date="2021-03" db="UniProtKB">
        <authorList>
            <consortium name="EnsemblPlants"/>
        </authorList>
    </citation>
    <scope>IDENTIFICATION</scope>
</reference>
<keyword evidence="7" id="KW-1133">Transmembrane helix</keyword>
<comment type="subcellular location">
    <subcellularLocation>
        <location evidence="1">Endoplasmic reticulum membrane</location>
        <topology evidence="1">Multi-pass membrane protein</topology>
    </subcellularLocation>
</comment>
<organism evidence="8 9">
    <name type="scientific">Chenopodium quinoa</name>
    <name type="common">Quinoa</name>
    <dbReference type="NCBI Taxonomy" id="63459"/>
    <lineage>
        <taxon>Eukaryota</taxon>
        <taxon>Viridiplantae</taxon>
        <taxon>Streptophyta</taxon>
        <taxon>Embryophyta</taxon>
        <taxon>Tracheophyta</taxon>
        <taxon>Spermatophyta</taxon>
        <taxon>Magnoliopsida</taxon>
        <taxon>eudicotyledons</taxon>
        <taxon>Gunneridae</taxon>
        <taxon>Pentapetalae</taxon>
        <taxon>Caryophyllales</taxon>
        <taxon>Chenopodiaceae</taxon>
        <taxon>Chenopodioideae</taxon>
        <taxon>Atripliceae</taxon>
        <taxon>Chenopodium</taxon>
    </lineage>
</organism>
<evidence type="ECO:0000256" key="4">
    <source>
        <dbReference type="ARBA" id="ARBA00022679"/>
    </source>
</evidence>
<evidence type="ECO:0000313" key="8">
    <source>
        <dbReference type="EnsemblPlants" id="AUR62029035-RA:cds"/>
    </source>
</evidence>
<dbReference type="Gramene" id="AUR62029035-RA">
    <property type="protein sequence ID" value="AUR62029035-RA:cds"/>
    <property type="gene ID" value="AUR62029035"/>
</dbReference>
<proteinExistence type="predicted"/>
<dbReference type="GO" id="GO:0009941">
    <property type="term" value="C:chloroplast envelope"/>
    <property type="evidence" value="ECO:0007669"/>
    <property type="project" value="TreeGrafter"/>
</dbReference>
<dbReference type="EC" id="2.3.1.20" evidence="3"/>
<keyword evidence="9" id="KW-1185">Reference proteome</keyword>